<dbReference type="KEGG" id="vbr:A6E01_15060"/>
<feature type="signal peptide" evidence="2">
    <location>
        <begin position="1"/>
        <end position="24"/>
    </location>
</feature>
<dbReference type="Gene3D" id="2.40.160.40">
    <property type="entry name" value="monomeric porin ompg"/>
    <property type="match status" value="1"/>
</dbReference>
<dbReference type="EMBL" id="CP016178">
    <property type="protein sequence ID" value="ANO34519.1"/>
    <property type="molecule type" value="Genomic_DNA"/>
</dbReference>
<dbReference type="InterPro" id="IPR053713">
    <property type="entry name" value="Bact_OM_Channel_sf"/>
</dbReference>
<dbReference type="PANTHER" id="PTHR38105">
    <property type="entry name" value="OUTER MEMBRANE PROTEIN-RELATED-RELATED"/>
    <property type="match status" value="1"/>
</dbReference>
<name>A0AAN1CTN1_9VIBR</name>
<dbReference type="Pfam" id="PF06178">
    <property type="entry name" value="KdgM"/>
    <property type="match status" value="1"/>
</dbReference>
<evidence type="ECO:0000256" key="1">
    <source>
        <dbReference type="ARBA" id="ARBA00022729"/>
    </source>
</evidence>
<proteinExistence type="predicted"/>
<dbReference type="RefSeq" id="WP_065210596.1">
    <property type="nucleotide sequence ID" value="NZ_CP016178.1"/>
</dbReference>
<evidence type="ECO:0000313" key="4">
    <source>
        <dbReference type="Proteomes" id="UP000092018"/>
    </source>
</evidence>
<dbReference type="GO" id="GO:0009279">
    <property type="term" value="C:cell outer membrane"/>
    <property type="evidence" value="ECO:0007669"/>
    <property type="project" value="TreeGrafter"/>
</dbReference>
<dbReference type="PANTHER" id="PTHR38105:SF5">
    <property type="entry name" value="OUTER MEMBRANE PROTEIN"/>
    <property type="match status" value="1"/>
</dbReference>
<reference evidence="3 4" key="1">
    <citation type="submission" date="2016-06" db="EMBL/GenBank/DDBJ databases">
        <title>Adaptive Radiation by Waves of Gene Transfer Leads to Fine-Scale Resource Partitioning in Marine Microbes.</title>
        <authorList>
            <person name="Hehemann J.-H."/>
            <person name="Arevalo P."/>
            <person name="Datta M.S."/>
            <person name="Yu X."/>
            <person name="Corzett C."/>
            <person name="Henschel A."/>
            <person name="Preheim S.P."/>
            <person name="Timberlake S."/>
            <person name="Alm E.J."/>
            <person name="Polz M.F."/>
        </authorList>
    </citation>
    <scope>NUCLEOTIDE SEQUENCE [LARGE SCALE GENOMIC DNA]</scope>
    <source>
        <strain evidence="3 4">FF50</strain>
    </source>
</reference>
<dbReference type="GO" id="GO:0015772">
    <property type="term" value="P:oligosaccharide transport"/>
    <property type="evidence" value="ECO:0007669"/>
    <property type="project" value="TreeGrafter"/>
</dbReference>
<evidence type="ECO:0000256" key="2">
    <source>
        <dbReference type="SAM" id="SignalP"/>
    </source>
</evidence>
<organism evidence="3 4">
    <name type="scientific">Vibrio breoganii</name>
    <dbReference type="NCBI Taxonomy" id="553239"/>
    <lineage>
        <taxon>Bacteria</taxon>
        <taxon>Pseudomonadati</taxon>
        <taxon>Pseudomonadota</taxon>
        <taxon>Gammaproteobacteria</taxon>
        <taxon>Vibrionales</taxon>
        <taxon>Vibrionaceae</taxon>
        <taxon>Vibrio</taxon>
    </lineage>
</organism>
<dbReference type="Proteomes" id="UP000092018">
    <property type="component" value="Chromosome 2"/>
</dbReference>
<feature type="chain" id="PRO_5042994748" evidence="2">
    <location>
        <begin position="25"/>
        <end position="228"/>
    </location>
</feature>
<gene>
    <name evidence="3" type="ORF">A6E01_15060</name>
</gene>
<keyword evidence="1 2" id="KW-0732">Signal</keyword>
<evidence type="ECO:0000313" key="3">
    <source>
        <dbReference type="EMBL" id="ANO34519.1"/>
    </source>
</evidence>
<dbReference type="GO" id="GO:0015288">
    <property type="term" value="F:porin activity"/>
    <property type="evidence" value="ECO:0007669"/>
    <property type="project" value="TreeGrafter"/>
</dbReference>
<accession>A0AAN1CTN1</accession>
<sequence length="228" mass="26053">MKTFKPTSLILTACTVAISLPSSAASFDVRHEYKSHTEQHSTRVKMGDSIGNFYFSGELKFKGADGDFMKDLKNNGWELDLGYRYQVDGTNWTIQPGMPIEGRESGMTYKPQLRATYEFESVAGLNVSARYRYDIKTYSTGESTDLRHRLTANVNYAYADWRFGFEGNYYNADGYELYNNTEEDYELNLTARRVIGSWAPYVEFGDVSTSPEKSTRELRSRVGVTYSF</sequence>
<dbReference type="AlphaFoldDB" id="A0AAN1CTN1"/>
<dbReference type="SUPFAM" id="SSF56935">
    <property type="entry name" value="Porins"/>
    <property type="match status" value="1"/>
</dbReference>
<protein>
    <submittedName>
        <fullName evidence="3">N-acetylneuraminic acid outer membrane channel protein NanC</fullName>
    </submittedName>
</protein>
<dbReference type="InterPro" id="IPR009331">
    <property type="entry name" value="Oligogalacturonate-sp_porin"/>
</dbReference>